<keyword evidence="3" id="KW-1185">Reference proteome</keyword>
<dbReference type="RefSeq" id="WP_215218529.1">
    <property type="nucleotide sequence ID" value="NZ_OU015430.1"/>
</dbReference>
<dbReference type="InterPro" id="IPR046125">
    <property type="entry name" value="DUF6122"/>
</dbReference>
<keyword evidence="1" id="KW-0812">Transmembrane</keyword>
<dbReference type="Pfam" id="PF19617">
    <property type="entry name" value="DUF6122"/>
    <property type="match status" value="1"/>
</dbReference>
<keyword evidence="1" id="KW-1133">Transmembrane helix</keyword>
<feature type="transmembrane region" description="Helical" evidence="1">
    <location>
        <begin position="6"/>
        <end position="26"/>
    </location>
</feature>
<accession>A0ABM8UH46</accession>
<name>A0ABM8UH46_9GAMM</name>
<gene>
    <name evidence="2" type="ORF">LYB30171_01986</name>
</gene>
<evidence type="ECO:0008006" key="4">
    <source>
        <dbReference type="Google" id="ProtNLM"/>
    </source>
</evidence>
<dbReference type="EMBL" id="OU015430">
    <property type="protein sequence ID" value="CAG4975684.1"/>
    <property type="molecule type" value="Genomic_DNA"/>
</dbReference>
<dbReference type="Proteomes" id="UP000680116">
    <property type="component" value="Chromosome"/>
</dbReference>
<sequence length="109" mass="12505">MELDFRAASHLVLHALVPLAIALVFFRPRWRQAWLWMLAGWLIDIDHLWADPIYVPDRCSIGFHPLHRAPAIAVYALLLLPRRTRLLAIGLLVHIGLDGLDCAWMQHAD</sequence>
<organism evidence="2 3">
    <name type="scientific">Novilysobacter luteus</name>
    <dbReference type="NCBI Taxonomy" id="2822368"/>
    <lineage>
        <taxon>Bacteria</taxon>
        <taxon>Pseudomonadati</taxon>
        <taxon>Pseudomonadota</taxon>
        <taxon>Gammaproteobacteria</taxon>
        <taxon>Lysobacterales</taxon>
        <taxon>Lysobacteraceae</taxon>
        <taxon>Novilysobacter</taxon>
    </lineage>
</organism>
<evidence type="ECO:0000313" key="3">
    <source>
        <dbReference type="Proteomes" id="UP000680116"/>
    </source>
</evidence>
<keyword evidence="1" id="KW-0472">Membrane</keyword>
<evidence type="ECO:0000256" key="1">
    <source>
        <dbReference type="SAM" id="Phobius"/>
    </source>
</evidence>
<evidence type="ECO:0000313" key="2">
    <source>
        <dbReference type="EMBL" id="CAG4975684.1"/>
    </source>
</evidence>
<reference evidence="2 3" key="1">
    <citation type="submission" date="2021-04" db="EMBL/GenBank/DDBJ databases">
        <authorList>
            <person name="Rodrigo-Torres L."/>
            <person name="Arahal R. D."/>
            <person name="Lucena T."/>
        </authorList>
    </citation>
    <scope>NUCLEOTIDE SEQUENCE [LARGE SCALE GENOMIC DNA]</scope>
    <source>
        <strain evidence="2 3">CECT 30171</strain>
    </source>
</reference>
<proteinExistence type="predicted"/>
<protein>
    <recommendedName>
        <fullName evidence="4">Transmembrane protein</fullName>
    </recommendedName>
</protein>